<evidence type="ECO:0000313" key="3">
    <source>
        <dbReference type="EMBL" id="MDS0293305.1"/>
    </source>
</evidence>
<dbReference type="EMBL" id="JAMQOQ010000001">
    <property type="protein sequence ID" value="MDS0293305.1"/>
    <property type="molecule type" value="Genomic_DNA"/>
</dbReference>
<evidence type="ECO:0008006" key="5">
    <source>
        <dbReference type="Google" id="ProtNLM"/>
    </source>
</evidence>
<keyword evidence="2" id="KW-1133">Transmembrane helix</keyword>
<keyword evidence="2" id="KW-0812">Transmembrane</keyword>
<sequence length="72" mass="8001">MSDDTRENPDDDYRNPSEEYESDHDQYPEAHHSSDPGRVTAPMQEFSTGKAAMGFVVLVVGLAVIFGLPFLL</sequence>
<dbReference type="Pfam" id="PF24418">
    <property type="entry name" value="DUF7550"/>
    <property type="match status" value="1"/>
</dbReference>
<evidence type="ECO:0000256" key="1">
    <source>
        <dbReference type="SAM" id="MobiDB-lite"/>
    </source>
</evidence>
<feature type="transmembrane region" description="Helical" evidence="2">
    <location>
        <begin position="51"/>
        <end position="71"/>
    </location>
</feature>
<comment type="caution">
    <text evidence="3">The sequence shown here is derived from an EMBL/GenBank/DDBJ whole genome shotgun (WGS) entry which is preliminary data.</text>
</comment>
<dbReference type="InterPro" id="IPR055972">
    <property type="entry name" value="DUF7550"/>
</dbReference>
<protein>
    <recommendedName>
        <fullName evidence="5">Flagellin N-terminal-like domain-containing protein</fullName>
    </recommendedName>
</protein>
<reference evidence="3 4" key="1">
    <citation type="submission" date="2022-06" db="EMBL/GenBank/DDBJ databases">
        <title>Halogeometricum sp. a new haloarchaeum isolate from saline soil.</title>
        <authorList>
            <person name="Strakova D."/>
            <person name="Galisteo C."/>
            <person name="Sanchez-Porro C."/>
            <person name="Ventosa A."/>
        </authorList>
    </citation>
    <scope>NUCLEOTIDE SEQUENCE [LARGE SCALE GENOMIC DNA]</scope>
    <source>
        <strain evidence="4">S3BR25-2</strain>
    </source>
</reference>
<evidence type="ECO:0000313" key="4">
    <source>
        <dbReference type="Proteomes" id="UP001254813"/>
    </source>
</evidence>
<keyword evidence="2" id="KW-0472">Membrane</keyword>
<proteinExistence type="predicted"/>
<accession>A0ABU2FXP2</accession>
<gene>
    <name evidence="3" type="ORF">NDI79_03855</name>
</gene>
<evidence type="ECO:0000256" key="2">
    <source>
        <dbReference type="SAM" id="Phobius"/>
    </source>
</evidence>
<dbReference type="RefSeq" id="WP_310927125.1">
    <property type="nucleotide sequence ID" value="NZ_JAMQOQ010000001.1"/>
</dbReference>
<name>A0ABU2FXP2_9EURY</name>
<organism evidence="3 4">
    <name type="scientific">Halogeometricum luteum</name>
    <dbReference type="NCBI Taxonomy" id="2950537"/>
    <lineage>
        <taxon>Archaea</taxon>
        <taxon>Methanobacteriati</taxon>
        <taxon>Methanobacteriota</taxon>
        <taxon>Stenosarchaea group</taxon>
        <taxon>Halobacteria</taxon>
        <taxon>Halobacteriales</taxon>
        <taxon>Haloferacaceae</taxon>
        <taxon>Halogeometricum</taxon>
    </lineage>
</organism>
<dbReference type="Proteomes" id="UP001254813">
    <property type="component" value="Unassembled WGS sequence"/>
</dbReference>
<feature type="compositionally biased region" description="Basic and acidic residues" evidence="1">
    <location>
        <begin position="1"/>
        <end position="35"/>
    </location>
</feature>
<feature type="region of interest" description="Disordered" evidence="1">
    <location>
        <begin position="1"/>
        <end position="42"/>
    </location>
</feature>
<keyword evidence="4" id="KW-1185">Reference proteome</keyword>